<reference evidence="1 2" key="1">
    <citation type="journal article" date="2023" name="Arcadia Sci">
        <title>De novo assembly of a long-read Amblyomma americanum tick genome.</title>
        <authorList>
            <person name="Chou S."/>
            <person name="Poskanzer K.E."/>
            <person name="Rollins M."/>
            <person name="Thuy-Boun P.S."/>
        </authorList>
    </citation>
    <scope>NUCLEOTIDE SEQUENCE [LARGE SCALE GENOMIC DNA]</scope>
    <source>
        <strain evidence="1">F_SG_1</strain>
        <tissue evidence="1">Salivary glands</tissue>
    </source>
</reference>
<keyword evidence="2" id="KW-1185">Reference proteome</keyword>
<evidence type="ECO:0000313" key="1">
    <source>
        <dbReference type="EMBL" id="KAK8766677.1"/>
    </source>
</evidence>
<protein>
    <submittedName>
        <fullName evidence="1">Uncharacterized protein</fullName>
    </submittedName>
</protein>
<sequence>MRVDARRRAIRVLRQCAKCEEWDFRNSTCPSNPKGHHQSRNQRECIENCVNRRTPLPGCFPEGPGEVCTHEIFNDPYFVHVHSDGVRRCHKSEFQHLKTHRCVDESKRFNTMKECMDVCESKGKRLQHLTDLPMRLHSKGTEKWTGLN</sequence>
<gene>
    <name evidence="1" type="ORF">V5799_006542</name>
</gene>
<proteinExistence type="predicted"/>
<dbReference type="AlphaFoldDB" id="A0AAQ4DW37"/>
<evidence type="ECO:0000313" key="2">
    <source>
        <dbReference type="Proteomes" id="UP001321473"/>
    </source>
</evidence>
<accession>A0AAQ4DW37</accession>
<organism evidence="1 2">
    <name type="scientific">Amblyomma americanum</name>
    <name type="common">Lone star tick</name>
    <dbReference type="NCBI Taxonomy" id="6943"/>
    <lineage>
        <taxon>Eukaryota</taxon>
        <taxon>Metazoa</taxon>
        <taxon>Ecdysozoa</taxon>
        <taxon>Arthropoda</taxon>
        <taxon>Chelicerata</taxon>
        <taxon>Arachnida</taxon>
        <taxon>Acari</taxon>
        <taxon>Parasitiformes</taxon>
        <taxon>Ixodida</taxon>
        <taxon>Ixodoidea</taxon>
        <taxon>Ixodidae</taxon>
        <taxon>Amblyomminae</taxon>
        <taxon>Amblyomma</taxon>
    </lineage>
</organism>
<comment type="caution">
    <text evidence="1">The sequence shown here is derived from an EMBL/GenBank/DDBJ whole genome shotgun (WGS) entry which is preliminary data.</text>
</comment>
<dbReference type="Proteomes" id="UP001321473">
    <property type="component" value="Unassembled WGS sequence"/>
</dbReference>
<dbReference type="EMBL" id="JARKHS020026102">
    <property type="protein sequence ID" value="KAK8766677.1"/>
    <property type="molecule type" value="Genomic_DNA"/>
</dbReference>
<name>A0AAQ4DW37_AMBAM</name>